<proteinExistence type="inferred from homology"/>
<dbReference type="EC" id="2.7.1.24" evidence="3"/>
<dbReference type="GO" id="GO:0015937">
    <property type="term" value="P:coenzyme A biosynthetic process"/>
    <property type="evidence" value="ECO:0007669"/>
    <property type="project" value="InterPro"/>
</dbReference>
<dbReference type="InterPro" id="IPR027417">
    <property type="entry name" value="P-loop_NTPase"/>
</dbReference>
<dbReference type="PROSITE" id="PS51219">
    <property type="entry name" value="DPCK"/>
    <property type="match status" value="1"/>
</dbReference>
<dbReference type="GO" id="GO:0004140">
    <property type="term" value="F:dephospho-CoA kinase activity"/>
    <property type="evidence" value="ECO:0007669"/>
    <property type="project" value="UniProtKB-EC"/>
</dbReference>
<keyword evidence="3" id="KW-0808">Transferase</keyword>
<dbReference type="EMBL" id="VSSQ01027610">
    <property type="protein sequence ID" value="MPM76940.1"/>
    <property type="molecule type" value="Genomic_DNA"/>
</dbReference>
<dbReference type="GO" id="GO:0005524">
    <property type="term" value="F:ATP binding"/>
    <property type="evidence" value="ECO:0007669"/>
    <property type="project" value="UniProtKB-KW"/>
</dbReference>
<dbReference type="Pfam" id="PF01121">
    <property type="entry name" value="CoaE"/>
    <property type="match status" value="1"/>
</dbReference>
<sequence length="201" mass="22672">MQPLDKKMFVALTGGIGCGKSRTLAEFARCGFQTFDADKLCHEYYTTEAGRAALAARWGGRVCRPDGVPDRTLLAAVVFRAPAELAYLEKLIDPYFLQRLEDLRRQSRVLPVMVEIPLLYEKELTEGFDAVVAVWSDFAVRRGRLAARGWSHLECSRRERLQWPPERKLAAADYGVVNQGNLELLAGQCRMIAAKLLNREN</sequence>
<dbReference type="InterPro" id="IPR001977">
    <property type="entry name" value="Depp_CoAkinase"/>
</dbReference>
<dbReference type="CDD" id="cd02022">
    <property type="entry name" value="DPCK"/>
    <property type="match status" value="1"/>
</dbReference>
<evidence type="ECO:0000256" key="1">
    <source>
        <dbReference type="ARBA" id="ARBA00022741"/>
    </source>
</evidence>
<dbReference type="Gene3D" id="3.40.50.300">
    <property type="entry name" value="P-loop containing nucleotide triphosphate hydrolases"/>
    <property type="match status" value="1"/>
</dbReference>
<dbReference type="HAMAP" id="MF_00376">
    <property type="entry name" value="Dephospho_CoA_kinase"/>
    <property type="match status" value="1"/>
</dbReference>
<reference evidence="3" key="1">
    <citation type="submission" date="2019-08" db="EMBL/GenBank/DDBJ databases">
        <authorList>
            <person name="Kucharzyk K."/>
            <person name="Murdoch R.W."/>
            <person name="Higgins S."/>
            <person name="Loffler F."/>
        </authorList>
    </citation>
    <scope>NUCLEOTIDE SEQUENCE</scope>
</reference>
<dbReference type="PANTHER" id="PTHR10695:SF46">
    <property type="entry name" value="BIFUNCTIONAL COENZYME A SYNTHASE-RELATED"/>
    <property type="match status" value="1"/>
</dbReference>
<dbReference type="PROSITE" id="PS51257">
    <property type="entry name" value="PROKAR_LIPOPROTEIN"/>
    <property type="match status" value="1"/>
</dbReference>
<comment type="caution">
    <text evidence="3">The sequence shown here is derived from an EMBL/GenBank/DDBJ whole genome shotgun (WGS) entry which is preliminary data.</text>
</comment>
<dbReference type="NCBIfam" id="TIGR00152">
    <property type="entry name" value="dephospho-CoA kinase"/>
    <property type="match status" value="1"/>
</dbReference>
<accession>A0A645CJ14</accession>
<dbReference type="SUPFAM" id="SSF52540">
    <property type="entry name" value="P-loop containing nucleoside triphosphate hydrolases"/>
    <property type="match status" value="1"/>
</dbReference>
<dbReference type="PANTHER" id="PTHR10695">
    <property type="entry name" value="DEPHOSPHO-COA KINASE-RELATED"/>
    <property type="match status" value="1"/>
</dbReference>
<dbReference type="AlphaFoldDB" id="A0A645CJ14"/>
<gene>
    <name evidence="3" type="primary">coaE_39</name>
    <name evidence="3" type="ORF">SDC9_123939</name>
</gene>
<name>A0A645CJ14_9ZZZZ</name>
<keyword evidence="2" id="KW-0067">ATP-binding</keyword>
<keyword evidence="3" id="KW-0418">Kinase</keyword>
<evidence type="ECO:0000256" key="2">
    <source>
        <dbReference type="ARBA" id="ARBA00022840"/>
    </source>
</evidence>
<protein>
    <submittedName>
        <fullName evidence="3">Dephospho-CoA kinase</fullName>
        <ecNumber evidence="3">2.7.1.24</ecNumber>
    </submittedName>
</protein>
<organism evidence="3">
    <name type="scientific">bioreactor metagenome</name>
    <dbReference type="NCBI Taxonomy" id="1076179"/>
    <lineage>
        <taxon>unclassified sequences</taxon>
        <taxon>metagenomes</taxon>
        <taxon>ecological metagenomes</taxon>
    </lineage>
</organism>
<keyword evidence="1" id="KW-0547">Nucleotide-binding</keyword>
<evidence type="ECO:0000313" key="3">
    <source>
        <dbReference type="EMBL" id="MPM76940.1"/>
    </source>
</evidence>